<evidence type="ECO:0000313" key="4">
    <source>
        <dbReference type="Proteomes" id="UP000724874"/>
    </source>
</evidence>
<name>A0A9P5NEY8_GYMJU</name>
<dbReference type="EMBL" id="JADNYJ010000146">
    <property type="protein sequence ID" value="KAF8879775.1"/>
    <property type="molecule type" value="Genomic_DNA"/>
</dbReference>
<dbReference type="Proteomes" id="UP000724874">
    <property type="component" value="Unassembled WGS sequence"/>
</dbReference>
<feature type="non-terminal residue" evidence="3">
    <location>
        <position position="1"/>
    </location>
</feature>
<dbReference type="PROSITE" id="PS50097">
    <property type="entry name" value="BTB"/>
    <property type="match status" value="1"/>
</dbReference>
<evidence type="ECO:0000256" key="1">
    <source>
        <dbReference type="SAM" id="MobiDB-lite"/>
    </source>
</evidence>
<dbReference type="InterPro" id="IPR011333">
    <property type="entry name" value="SKP1/BTB/POZ_sf"/>
</dbReference>
<proteinExistence type="predicted"/>
<keyword evidence="4" id="KW-1185">Reference proteome</keyword>
<dbReference type="InterPro" id="IPR000210">
    <property type="entry name" value="BTB/POZ_dom"/>
</dbReference>
<feature type="region of interest" description="Disordered" evidence="1">
    <location>
        <begin position="1"/>
        <end position="21"/>
    </location>
</feature>
<comment type="caution">
    <text evidence="3">The sequence shown here is derived from an EMBL/GenBank/DDBJ whole genome shotgun (WGS) entry which is preliminary data.</text>
</comment>
<evidence type="ECO:0000313" key="3">
    <source>
        <dbReference type="EMBL" id="KAF8879775.1"/>
    </source>
</evidence>
<dbReference type="SUPFAM" id="SSF54695">
    <property type="entry name" value="POZ domain"/>
    <property type="match status" value="1"/>
</dbReference>
<dbReference type="PANTHER" id="PTHR22427">
    <property type="entry name" value="GH15728P"/>
    <property type="match status" value="1"/>
</dbReference>
<dbReference type="SMART" id="SM00225">
    <property type="entry name" value="BTB"/>
    <property type="match status" value="1"/>
</dbReference>
<dbReference type="Gene3D" id="3.30.710.10">
    <property type="entry name" value="Potassium Channel Kv1.1, Chain A"/>
    <property type="match status" value="1"/>
</dbReference>
<dbReference type="AlphaFoldDB" id="A0A9P5NEY8"/>
<gene>
    <name evidence="3" type="ORF">CPB84DRAFT_1965910</name>
</gene>
<feature type="domain" description="BTB" evidence="2">
    <location>
        <begin position="8"/>
        <end position="84"/>
    </location>
</feature>
<accession>A0A9P5NEY8</accession>
<dbReference type="PANTHER" id="PTHR22427:SF7">
    <property type="entry name" value="GH15728P"/>
    <property type="match status" value="1"/>
</dbReference>
<sequence>MWTNPQHTDMQIMISDSDSGDNSNQRLLSEISCHRCILAARSPFFQDALSKDVRSVTLPFPLFNRTSLHFILGYIYTGTTKFTLRDYDLPTAFAIYRGAEYVMLPYLQELILAEITVEKLHGLFHATLSQDDYEEIGGGTLSTMVRSGCCCRRCTHLVPLTLQFALENDIKNDILERGARRALIALFGEGWCTAEFAALPSDIRNSVLTGFQKMIVPSNAFPLLFAAESALLKLEASSEQWHASIMQLTISARESIDWVICNNVHNCFESVAWENIITHSDQDVKLVHLEWIIASVSRTATEKQALFAYQSLLYELNSHTQQGKLDVAIKSRISRLQNQLQ</sequence>
<evidence type="ECO:0000259" key="2">
    <source>
        <dbReference type="PROSITE" id="PS50097"/>
    </source>
</evidence>
<dbReference type="Pfam" id="PF00651">
    <property type="entry name" value="BTB"/>
    <property type="match status" value="1"/>
</dbReference>
<organism evidence="3 4">
    <name type="scientific">Gymnopilus junonius</name>
    <name type="common">Spectacular rustgill mushroom</name>
    <name type="synonym">Gymnopilus spectabilis subsp. junonius</name>
    <dbReference type="NCBI Taxonomy" id="109634"/>
    <lineage>
        <taxon>Eukaryota</taxon>
        <taxon>Fungi</taxon>
        <taxon>Dikarya</taxon>
        <taxon>Basidiomycota</taxon>
        <taxon>Agaricomycotina</taxon>
        <taxon>Agaricomycetes</taxon>
        <taxon>Agaricomycetidae</taxon>
        <taxon>Agaricales</taxon>
        <taxon>Agaricineae</taxon>
        <taxon>Hymenogastraceae</taxon>
        <taxon>Gymnopilus</taxon>
    </lineage>
</organism>
<protein>
    <recommendedName>
        <fullName evidence="2">BTB domain-containing protein</fullName>
    </recommendedName>
</protein>
<dbReference type="OrthoDB" id="2130750at2759"/>
<reference evidence="3" key="1">
    <citation type="submission" date="2020-11" db="EMBL/GenBank/DDBJ databases">
        <authorList>
            <consortium name="DOE Joint Genome Institute"/>
            <person name="Ahrendt S."/>
            <person name="Riley R."/>
            <person name="Andreopoulos W."/>
            <person name="LaButti K."/>
            <person name="Pangilinan J."/>
            <person name="Ruiz-duenas F.J."/>
            <person name="Barrasa J.M."/>
            <person name="Sanchez-Garcia M."/>
            <person name="Camarero S."/>
            <person name="Miyauchi S."/>
            <person name="Serrano A."/>
            <person name="Linde D."/>
            <person name="Babiker R."/>
            <person name="Drula E."/>
            <person name="Ayuso-Fernandez I."/>
            <person name="Pacheco R."/>
            <person name="Padilla G."/>
            <person name="Ferreira P."/>
            <person name="Barriuso J."/>
            <person name="Kellner H."/>
            <person name="Castanera R."/>
            <person name="Alfaro M."/>
            <person name="Ramirez L."/>
            <person name="Pisabarro A.G."/>
            <person name="Kuo A."/>
            <person name="Tritt A."/>
            <person name="Lipzen A."/>
            <person name="He G."/>
            <person name="Yan M."/>
            <person name="Ng V."/>
            <person name="Cullen D."/>
            <person name="Martin F."/>
            <person name="Rosso M.-N."/>
            <person name="Henrissat B."/>
            <person name="Hibbett D."/>
            <person name="Martinez A.T."/>
            <person name="Grigoriev I.V."/>
        </authorList>
    </citation>
    <scope>NUCLEOTIDE SEQUENCE</scope>
    <source>
        <strain evidence="3">AH 44721</strain>
    </source>
</reference>